<dbReference type="RefSeq" id="WP_136451456.1">
    <property type="nucleotide sequence ID" value="NZ_SSTI01000005.1"/>
</dbReference>
<dbReference type="InterPro" id="IPR032857">
    <property type="entry name" value="ALKBH4"/>
</dbReference>
<dbReference type="Pfam" id="PF13532">
    <property type="entry name" value="2OG-FeII_Oxy_2"/>
    <property type="match status" value="1"/>
</dbReference>
<accession>A0ABY2QI07</accession>
<keyword evidence="3" id="KW-1185">Reference proteome</keyword>
<evidence type="ECO:0000259" key="1">
    <source>
        <dbReference type="PROSITE" id="PS51471"/>
    </source>
</evidence>
<dbReference type="Proteomes" id="UP000308038">
    <property type="component" value="Unassembled WGS sequence"/>
</dbReference>
<protein>
    <submittedName>
        <fullName evidence="2">Alpha-ketoglutarate-dependent dioxygenase AlkB</fullName>
    </submittedName>
</protein>
<dbReference type="InterPro" id="IPR037151">
    <property type="entry name" value="AlkB-like_sf"/>
</dbReference>
<dbReference type="InterPro" id="IPR027450">
    <property type="entry name" value="AlkB-like"/>
</dbReference>
<reference evidence="2 3" key="1">
    <citation type="submission" date="2019-04" db="EMBL/GenBank/DDBJ databases">
        <title>Microbes associate with the intestines of laboratory mice.</title>
        <authorList>
            <person name="Navarre W."/>
            <person name="Wong E."/>
            <person name="Huang K.C."/>
            <person name="Tropini C."/>
            <person name="Ng K."/>
            <person name="Yu B."/>
        </authorList>
    </citation>
    <scope>NUCLEOTIDE SEQUENCE [LARGE SCALE GENOMIC DNA]</scope>
    <source>
        <strain evidence="2 3">NM83_B4-11</strain>
    </source>
</reference>
<comment type="caution">
    <text evidence="2">The sequence shown here is derived from an EMBL/GenBank/DDBJ whole genome shotgun (WGS) entry which is preliminary data.</text>
</comment>
<dbReference type="GO" id="GO:0051213">
    <property type="term" value="F:dioxygenase activity"/>
    <property type="evidence" value="ECO:0007669"/>
    <property type="project" value="UniProtKB-KW"/>
</dbReference>
<dbReference type="PROSITE" id="PS51471">
    <property type="entry name" value="FE2OG_OXY"/>
    <property type="match status" value="1"/>
</dbReference>
<gene>
    <name evidence="2" type="ORF">E5988_08840</name>
</gene>
<keyword evidence="2" id="KW-0560">Oxidoreductase</keyword>
<evidence type="ECO:0000313" key="2">
    <source>
        <dbReference type="EMBL" id="THG40263.1"/>
    </source>
</evidence>
<dbReference type="InterPro" id="IPR005123">
    <property type="entry name" value="Oxoglu/Fe-dep_dioxygenase_dom"/>
</dbReference>
<dbReference type="SUPFAM" id="SSF51197">
    <property type="entry name" value="Clavaminate synthase-like"/>
    <property type="match status" value="1"/>
</dbReference>
<dbReference type="Gene3D" id="2.60.120.590">
    <property type="entry name" value="Alpha-ketoglutarate-dependent dioxygenase AlkB-like"/>
    <property type="match status" value="1"/>
</dbReference>
<keyword evidence="2" id="KW-0223">Dioxygenase</keyword>
<name>A0ABY2QI07_9SPHN</name>
<proteinExistence type="predicted"/>
<feature type="domain" description="Fe2OG dioxygenase" evidence="1">
    <location>
        <begin position="100"/>
        <end position="191"/>
    </location>
</feature>
<dbReference type="PANTHER" id="PTHR12463">
    <property type="entry name" value="OXYGENASE-RELATED"/>
    <property type="match status" value="1"/>
</dbReference>
<dbReference type="PANTHER" id="PTHR12463:SF1">
    <property type="entry name" value="2-OXOGLUTARATE AND FE-DEPENDENT OXYGENASE FAMILY PROTEIN"/>
    <property type="match status" value="1"/>
</dbReference>
<dbReference type="EMBL" id="SSTI01000005">
    <property type="protein sequence ID" value="THG40263.1"/>
    <property type="molecule type" value="Genomic_DNA"/>
</dbReference>
<organism evidence="2 3">
    <name type="scientific">Sphingomonas olei</name>
    <dbReference type="NCBI Taxonomy" id="1886787"/>
    <lineage>
        <taxon>Bacteria</taxon>
        <taxon>Pseudomonadati</taxon>
        <taxon>Pseudomonadota</taxon>
        <taxon>Alphaproteobacteria</taxon>
        <taxon>Sphingomonadales</taxon>
        <taxon>Sphingomonadaceae</taxon>
        <taxon>Sphingomonas</taxon>
    </lineage>
</organism>
<evidence type="ECO:0000313" key="3">
    <source>
        <dbReference type="Proteomes" id="UP000308038"/>
    </source>
</evidence>
<sequence length="198" mass="21690">MTMDMLFDLPAMPAQPALPGLSTTSDLVTAAEEQQLIAKIDATALAPFRFQGWTGKRLTSSFGWHYDFDRGRLEPGVPFPDWLIPIRDRAAAFAGIAAADLVQALLIRYDPGAGIGWHRDRPAFGQVLGISLGAPAAMRFRRRAGAKFSRVTVPLAPRGAYHLSGMARDDWEHSIAAMEETRWSITLRSLRTAAGDAR</sequence>